<dbReference type="Proteomes" id="UP000018511">
    <property type="component" value="Unassembled WGS sequence"/>
</dbReference>
<evidence type="ECO:0000313" key="2">
    <source>
        <dbReference type="Proteomes" id="UP000018511"/>
    </source>
</evidence>
<proteinExistence type="predicted"/>
<organism evidence="1 2">
    <name type="scientific">Pseudomonas taiwanensis SJ9</name>
    <dbReference type="NCBI Taxonomy" id="1388762"/>
    <lineage>
        <taxon>Bacteria</taxon>
        <taxon>Pseudomonadati</taxon>
        <taxon>Pseudomonadota</taxon>
        <taxon>Gammaproteobacteria</taxon>
        <taxon>Pseudomonadales</taxon>
        <taxon>Pseudomonadaceae</taxon>
        <taxon>Pseudomonas</taxon>
    </lineage>
</organism>
<reference evidence="1 2" key="1">
    <citation type="submission" date="2013-10" db="EMBL/GenBank/DDBJ databases">
        <title>Whole Genome Shotgun Sequence of Pseudomonas taiwanensis SJ9.</title>
        <authorList>
            <person name="Hong S.-J."/>
            <person name="Shin J.-H."/>
        </authorList>
    </citation>
    <scope>NUCLEOTIDE SEQUENCE [LARGE SCALE GENOMIC DNA]</scope>
    <source>
        <strain evidence="1 2">SJ9</strain>
    </source>
</reference>
<dbReference type="AlphaFoldDB" id="V7D5V9"/>
<dbReference type="EMBL" id="AXUP01000462">
    <property type="protein sequence ID" value="ESW37088.1"/>
    <property type="molecule type" value="Genomic_DNA"/>
</dbReference>
<gene>
    <name evidence="1" type="ORF">O164_26835</name>
</gene>
<name>V7D5V9_9PSED</name>
<comment type="caution">
    <text evidence="1">The sequence shown here is derived from an EMBL/GenBank/DDBJ whole genome shotgun (WGS) entry which is preliminary data.</text>
</comment>
<protein>
    <submittedName>
        <fullName evidence="1">Uncharacterized protein</fullName>
    </submittedName>
</protein>
<accession>V7D5V9</accession>
<evidence type="ECO:0000313" key="1">
    <source>
        <dbReference type="EMBL" id="ESW37088.1"/>
    </source>
</evidence>
<sequence>MFGLVWRELLQQLLNKFGNILTLAKRCDHHSHAINSVVQILTKTLLVDQSVQLT</sequence>